<sequence length="527" mass="58841">MEESVVSASISVGAKALLETTPSSSGNSKEIPHSLFNLTRFQNLSLSDQWSLHVDTDSMRGQPDATSRPQANQTDPDTRLIGSWDRTWYTRIPRIGCMALPFNSHSKGDNWHGAMENGTSFQFNLKVLQRPIKGVVMVRPRTSRSEHRQCEPIDEINNQSSWLVDLPAQDTTYDDEGPVTFPDGYELARIMFTNATTSTTVVGDTNVVVCCANGTISDPKRSLIGYWSPTGPKPNSRGFPYAERKWPVPFVTKWIVGDPRSISYSGESILCFEKPPSLQAARCSPVIDVTEATVSVDIETGTIHSPEDSTPGGGFEYLSDNAFNIRDQDLGLNMDLMTYSMYALADRDLEALLNYTTLLAHANRTFQTFFQQFVNNKLSVTDGGWAYQKLDDRILEGLGRPIDENGNAIAERRTKLLYLNPVATYLSAAIVIWFIATAAAITCLQRRYTSAMLRDVELIADVLVPVAGSDSFLRLVQERGLDLKKYKEVRTKLGWFKDRDREVRWGVEVVGGPDAVEWVDPPKKKFV</sequence>
<evidence type="ECO:0000256" key="2">
    <source>
        <dbReference type="SAM" id="Phobius"/>
    </source>
</evidence>
<name>A0A6G1J2D4_9PLEO</name>
<evidence type="ECO:0000313" key="3">
    <source>
        <dbReference type="EMBL" id="KAF2684370.1"/>
    </source>
</evidence>
<dbReference type="PANTHER" id="PTHR37544">
    <property type="entry name" value="SPRAY-RELATED"/>
    <property type="match status" value="1"/>
</dbReference>
<keyword evidence="2" id="KW-0472">Membrane</keyword>
<dbReference type="PANTHER" id="PTHR37544:SF3">
    <property type="entry name" value="SPRAY"/>
    <property type="match status" value="1"/>
</dbReference>
<organism evidence="3 4">
    <name type="scientific">Lentithecium fluviatile CBS 122367</name>
    <dbReference type="NCBI Taxonomy" id="1168545"/>
    <lineage>
        <taxon>Eukaryota</taxon>
        <taxon>Fungi</taxon>
        <taxon>Dikarya</taxon>
        <taxon>Ascomycota</taxon>
        <taxon>Pezizomycotina</taxon>
        <taxon>Dothideomycetes</taxon>
        <taxon>Pleosporomycetidae</taxon>
        <taxon>Pleosporales</taxon>
        <taxon>Massarineae</taxon>
        <taxon>Lentitheciaceae</taxon>
        <taxon>Lentithecium</taxon>
    </lineage>
</organism>
<feature type="transmembrane region" description="Helical" evidence="2">
    <location>
        <begin position="422"/>
        <end position="444"/>
    </location>
</feature>
<accession>A0A6G1J2D4</accession>
<dbReference type="AlphaFoldDB" id="A0A6G1J2D4"/>
<feature type="compositionally biased region" description="Polar residues" evidence="1">
    <location>
        <begin position="64"/>
        <end position="75"/>
    </location>
</feature>
<dbReference type="EMBL" id="MU005581">
    <property type="protein sequence ID" value="KAF2684370.1"/>
    <property type="molecule type" value="Genomic_DNA"/>
</dbReference>
<proteinExistence type="predicted"/>
<keyword evidence="4" id="KW-1185">Reference proteome</keyword>
<dbReference type="Proteomes" id="UP000799291">
    <property type="component" value="Unassembled WGS sequence"/>
</dbReference>
<reference evidence="3" key="1">
    <citation type="journal article" date="2020" name="Stud. Mycol.">
        <title>101 Dothideomycetes genomes: a test case for predicting lifestyles and emergence of pathogens.</title>
        <authorList>
            <person name="Haridas S."/>
            <person name="Albert R."/>
            <person name="Binder M."/>
            <person name="Bloem J."/>
            <person name="Labutti K."/>
            <person name="Salamov A."/>
            <person name="Andreopoulos B."/>
            <person name="Baker S."/>
            <person name="Barry K."/>
            <person name="Bills G."/>
            <person name="Bluhm B."/>
            <person name="Cannon C."/>
            <person name="Castanera R."/>
            <person name="Culley D."/>
            <person name="Daum C."/>
            <person name="Ezra D."/>
            <person name="Gonzalez J."/>
            <person name="Henrissat B."/>
            <person name="Kuo A."/>
            <person name="Liang C."/>
            <person name="Lipzen A."/>
            <person name="Lutzoni F."/>
            <person name="Magnuson J."/>
            <person name="Mondo S."/>
            <person name="Nolan M."/>
            <person name="Ohm R."/>
            <person name="Pangilinan J."/>
            <person name="Park H.-J."/>
            <person name="Ramirez L."/>
            <person name="Alfaro M."/>
            <person name="Sun H."/>
            <person name="Tritt A."/>
            <person name="Yoshinaga Y."/>
            <person name="Zwiers L.-H."/>
            <person name="Turgeon B."/>
            <person name="Goodwin S."/>
            <person name="Spatafora J."/>
            <person name="Crous P."/>
            <person name="Grigoriev I."/>
        </authorList>
    </citation>
    <scope>NUCLEOTIDE SEQUENCE</scope>
    <source>
        <strain evidence="3">CBS 122367</strain>
    </source>
</reference>
<evidence type="ECO:0000256" key="1">
    <source>
        <dbReference type="SAM" id="MobiDB-lite"/>
    </source>
</evidence>
<dbReference type="OrthoDB" id="3248909at2759"/>
<protein>
    <submittedName>
        <fullName evidence="3">Uncharacterized protein</fullName>
    </submittedName>
</protein>
<feature type="region of interest" description="Disordered" evidence="1">
    <location>
        <begin position="56"/>
        <end position="79"/>
    </location>
</feature>
<keyword evidence="2" id="KW-1133">Transmembrane helix</keyword>
<evidence type="ECO:0000313" key="4">
    <source>
        <dbReference type="Proteomes" id="UP000799291"/>
    </source>
</evidence>
<keyword evidence="2" id="KW-0812">Transmembrane</keyword>
<gene>
    <name evidence="3" type="ORF">K458DRAFT_431338</name>
</gene>